<dbReference type="Pfam" id="PF00664">
    <property type="entry name" value="ABC_membrane"/>
    <property type="match status" value="2"/>
</dbReference>
<feature type="transmembrane region" description="Helical" evidence="11">
    <location>
        <begin position="410"/>
        <end position="430"/>
    </location>
</feature>
<dbReference type="Pfam" id="PF24357">
    <property type="entry name" value="TMD0_ABC"/>
    <property type="match status" value="1"/>
</dbReference>
<keyword evidence="3" id="KW-1003">Cell membrane</keyword>
<evidence type="ECO:0000259" key="13">
    <source>
        <dbReference type="PROSITE" id="PS50929"/>
    </source>
</evidence>
<keyword evidence="8 11" id="KW-0472">Membrane</keyword>
<evidence type="ECO:0000313" key="14">
    <source>
        <dbReference type="EMBL" id="KAF2149252.1"/>
    </source>
</evidence>
<dbReference type="SMART" id="SM00382">
    <property type="entry name" value="AAA"/>
    <property type="match status" value="2"/>
</dbReference>
<feature type="transmembrane region" description="Helical" evidence="11">
    <location>
        <begin position="1126"/>
        <end position="1147"/>
    </location>
</feature>
<feature type="transmembrane region" description="Helical" evidence="11">
    <location>
        <begin position="546"/>
        <end position="564"/>
    </location>
</feature>
<proteinExistence type="predicted"/>
<sequence length="1533" mass="169614">MADLFQGCSNTVENHFGPVVKGCLGNFDLTLVFEEAFLSILPLLILFAVIPFRIRHLLRRQTKVSTGLLHNVKLILYAIFVCFQIAYLITIAVTKTALVRTSIANASLGVVGVVLLAVLSHFEHFRSVQPSTTLTLYLLTTGLFDIVRCRTLWAMPNNSAVAAIFSTEIGAKLMLLGLEVTSKRRLLKLSARYYPPEATAGIVNRSLMWWLNPLIAVGYRKELTTRDIWPIDRGLSFESREREFRRGLQSVDLSRPNALLSFAMEFHKWDFATAVFPRVSLAAFTLAQPFLVNRVVDFLSQSDLPNRNGIGLTLIAAYALVYLGLAISMVHYQHQVSRSIAIVRGAMVSIIYEHGLRIQLNTHAYAETVTLMTADVERIGMGMRLMHEIWASPIQFALSVWLLVIQLRLATVGAVAVPFVGLLINGFVVAKASERQQIWLRAIQERISETISMLNNMRAIKMIGIINIIADRVQDFRLKEVIKARSYRTLVALATTIAHGINLWSPVLAFGMFSFLSLGRGTPALSYATAFTSLAILQILNQPVLAFIDAALLGASAVGCFERVQKFMNIEAKRDHRTNLRISGLIKSVGGELNLRNSSHSPDIPMTGLSITKPSLQQGNQILRFQRLNAAWDDKSPWLLKKLDIIILRASLTVIVGPVGCGKSTCLLAMLGEVPFVEGDAHWGCRETAYCSQTPWVLNKTIRDNIIGPQTLNTTWYQTVVTACALDDDIAAMPDGDQTLLGSRGINLSGGQRARVALARALYARKDLALVDDSLSGLDANTEKHVFDNVIGPEGLFRRTGAAVVFVTNNTNHIAAADHIIAIGGTGEIIEQGSFEILNKASGYVASLQLKTSESHVSNTGLESQDRTAEDAIEVMDTPAPDRRASDLSTYNYYFTMTGRLNSVGFSFLCVLFVFAQLFPQIWVAKWTEDNAKFGNGKLGLYLGVYFALAVMGILAVLVACLFFAYVMAPATAANFHAALLKTVVCAPISFLSKTDTGNVTNRFSQDLELIDMQLPTALVGTLVILLSSLGQVTLIAVGSKYIATLIIPLILAVFFVQKYYLRTSRQLRFLEIESKAPLFTHFLETLTGASSIRAFGWTAYSERRNVEILEDSQRPYYALLCAQRWLNLVLDLMVAALAVILVTVGIKTKTSSGTFIGVSLVNVVSFGTSLNQLVAIWTTLEMSMGAVARIQEFTRTTTTEHRVEENNQIPSDWPDKGSVLISDLVATHKTNAEPVLKGINLHICSGEKVAICGRSGSGKSSLASCLLRLMEIRSGSIEIDGQDVTSIPRDEVRSRLNVMPQDPFMMNGSVRHNIDPTGVATDDEIRSKLEVLDIWDIVARKGGLGQAMTEEMFSFGEKQMLCLVRTMIRAGKILVLDEVTSSVDHQTERLMQDAINSHFIGHTIIQIAHRLQCILDYDRVVVMDSGRIIETGHPRTLLADEHSVFANLYKVQQRGNADQEKSALRLSTHTTETRHKRWSAELHRRGEQTPQSIRPLLNNKTENESDSDDDEDEDTRNIRTSVQNMDLWAPLD</sequence>
<feature type="region of interest" description="Disordered" evidence="10">
    <location>
        <begin position="1460"/>
        <end position="1533"/>
    </location>
</feature>
<feature type="transmembrane region" description="Helical" evidence="11">
    <location>
        <begin position="904"/>
        <end position="923"/>
    </location>
</feature>
<evidence type="ECO:0000256" key="6">
    <source>
        <dbReference type="ARBA" id="ARBA00022840"/>
    </source>
</evidence>
<dbReference type="GO" id="GO:0016887">
    <property type="term" value="F:ATP hydrolysis activity"/>
    <property type="evidence" value="ECO:0007669"/>
    <property type="project" value="InterPro"/>
</dbReference>
<feature type="compositionally biased region" description="Basic and acidic residues" evidence="10">
    <location>
        <begin position="1479"/>
        <end position="1488"/>
    </location>
</feature>
<dbReference type="InterPro" id="IPR056227">
    <property type="entry name" value="TMD0_ABC"/>
</dbReference>
<accession>A0A9P4IWS0</accession>
<organism evidence="14 15">
    <name type="scientific">Myriangium duriaei CBS 260.36</name>
    <dbReference type="NCBI Taxonomy" id="1168546"/>
    <lineage>
        <taxon>Eukaryota</taxon>
        <taxon>Fungi</taxon>
        <taxon>Dikarya</taxon>
        <taxon>Ascomycota</taxon>
        <taxon>Pezizomycotina</taxon>
        <taxon>Dothideomycetes</taxon>
        <taxon>Dothideomycetidae</taxon>
        <taxon>Myriangiales</taxon>
        <taxon>Myriangiaceae</taxon>
        <taxon>Myriangium</taxon>
    </lineage>
</organism>
<feature type="domain" description="ABC transporter" evidence="12">
    <location>
        <begin position="623"/>
        <end position="850"/>
    </location>
</feature>
<comment type="caution">
    <text evidence="14">The sequence shown here is derived from an EMBL/GenBank/DDBJ whole genome shotgun (WGS) entry which is preliminary data.</text>
</comment>
<evidence type="ECO:0000256" key="3">
    <source>
        <dbReference type="ARBA" id="ARBA00022475"/>
    </source>
</evidence>
<evidence type="ECO:0000256" key="11">
    <source>
        <dbReference type="SAM" id="Phobius"/>
    </source>
</evidence>
<protein>
    <submittedName>
        <fullName evidence="14">P-loop containing nucleoside triphosphate hydrolase protein</fullName>
    </submittedName>
</protein>
<dbReference type="SUPFAM" id="SSF52540">
    <property type="entry name" value="P-loop containing nucleoside triphosphate hydrolases"/>
    <property type="match status" value="2"/>
</dbReference>
<dbReference type="Pfam" id="PF00005">
    <property type="entry name" value="ABC_tran"/>
    <property type="match status" value="2"/>
</dbReference>
<dbReference type="PANTHER" id="PTHR24223:SF399">
    <property type="entry name" value="ABC TRANSPORTER ATNG"/>
    <property type="match status" value="1"/>
</dbReference>
<dbReference type="InterPro" id="IPR044746">
    <property type="entry name" value="ABCC_6TM_D1"/>
</dbReference>
<dbReference type="CDD" id="cd18580">
    <property type="entry name" value="ABC_6TM_ABCC_D2"/>
    <property type="match status" value="1"/>
</dbReference>
<dbReference type="PROSITE" id="PS50893">
    <property type="entry name" value="ABC_TRANSPORTER_2"/>
    <property type="match status" value="2"/>
</dbReference>
<dbReference type="GO" id="GO:0005886">
    <property type="term" value="C:plasma membrane"/>
    <property type="evidence" value="ECO:0007669"/>
    <property type="project" value="UniProtKB-SubCell"/>
</dbReference>
<keyword evidence="15" id="KW-1185">Reference proteome</keyword>
<evidence type="ECO:0000256" key="2">
    <source>
        <dbReference type="ARBA" id="ARBA00022448"/>
    </source>
</evidence>
<gene>
    <name evidence="14" type="ORF">K461DRAFT_296732</name>
</gene>
<feature type="domain" description="ABC transporter" evidence="12">
    <location>
        <begin position="1220"/>
        <end position="1451"/>
    </location>
</feature>
<comment type="subcellular location">
    <subcellularLocation>
        <location evidence="1">Cell membrane</location>
        <topology evidence="1">Multi-pass membrane protein</topology>
    </subcellularLocation>
</comment>
<dbReference type="FunFam" id="1.20.1560.10:FF:000055">
    <property type="entry name" value="ABC multidrug transporter (Eurofung)"/>
    <property type="match status" value="1"/>
</dbReference>
<evidence type="ECO:0000256" key="8">
    <source>
        <dbReference type="ARBA" id="ARBA00023136"/>
    </source>
</evidence>
<dbReference type="InterPro" id="IPR017871">
    <property type="entry name" value="ABC_transporter-like_CS"/>
</dbReference>
<dbReference type="FunFam" id="3.40.50.300:FF:000838">
    <property type="entry name" value="ABC multidrug transporter (Eurofung)"/>
    <property type="match status" value="1"/>
</dbReference>
<dbReference type="Gene3D" id="1.20.1560.10">
    <property type="entry name" value="ABC transporter type 1, transmembrane domain"/>
    <property type="match status" value="2"/>
</dbReference>
<feature type="transmembrane region" description="Helical" evidence="11">
    <location>
        <begin position="103"/>
        <end position="122"/>
    </location>
</feature>
<evidence type="ECO:0000256" key="10">
    <source>
        <dbReference type="SAM" id="MobiDB-lite"/>
    </source>
</evidence>
<feature type="compositionally biased region" description="Acidic residues" evidence="10">
    <location>
        <begin position="1505"/>
        <end position="1515"/>
    </location>
</feature>
<feature type="transmembrane region" description="Helical" evidence="11">
    <location>
        <begin position="1015"/>
        <end position="1036"/>
    </location>
</feature>
<dbReference type="GO" id="GO:0005524">
    <property type="term" value="F:ATP binding"/>
    <property type="evidence" value="ECO:0007669"/>
    <property type="project" value="UniProtKB-KW"/>
</dbReference>
<dbReference type="PANTHER" id="PTHR24223">
    <property type="entry name" value="ATP-BINDING CASSETTE SUB-FAMILY C"/>
    <property type="match status" value="1"/>
</dbReference>
<dbReference type="SUPFAM" id="SSF90123">
    <property type="entry name" value="ABC transporter transmembrane region"/>
    <property type="match status" value="2"/>
</dbReference>
<feature type="transmembrane region" description="Helical" evidence="11">
    <location>
        <begin position="490"/>
        <end position="512"/>
    </location>
</feature>
<dbReference type="InterPro" id="IPR036640">
    <property type="entry name" value="ABC1_TM_sf"/>
</dbReference>
<evidence type="ECO:0000256" key="4">
    <source>
        <dbReference type="ARBA" id="ARBA00022692"/>
    </source>
</evidence>
<dbReference type="PROSITE" id="PS50929">
    <property type="entry name" value="ABC_TM1F"/>
    <property type="match status" value="2"/>
</dbReference>
<evidence type="ECO:0000256" key="7">
    <source>
        <dbReference type="ARBA" id="ARBA00022989"/>
    </source>
</evidence>
<feature type="domain" description="ABC transmembrane type-1" evidence="13">
    <location>
        <begin position="908"/>
        <end position="1183"/>
    </location>
</feature>
<reference evidence="14" key="1">
    <citation type="journal article" date="2020" name="Stud. Mycol.">
        <title>101 Dothideomycetes genomes: a test case for predicting lifestyles and emergence of pathogens.</title>
        <authorList>
            <person name="Haridas S."/>
            <person name="Albert R."/>
            <person name="Binder M."/>
            <person name="Bloem J."/>
            <person name="Labutti K."/>
            <person name="Salamov A."/>
            <person name="Andreopoulos B."/>
            <person name="Baker S."/>
            <person name="Barry K."/>
            <person name="Bills G."/>
            <person name="Bluhm B."/>
            <person name="Cannon C."/>
            <person name="Castanera R."/>
            <person name="Culley D."/>
            <person name="Daum C."/>
            <person name="Ezra D."/>
            <person name="Gonzalez J."/>
            <person name="Henrissat B."/>
            <person name="Kuo A."/>
            <person name="Liang C."/>
            <person name="Lipzen A."/>
            <person name="Lutzoni F."/>
            <person name="Magnuson J."/>
            <person name="Mondo S."/>
            <person name="Nolan M."/>
            <person name="Ohm R."/>
            <person name="Pangilinan J."/>
            <person name="Park H.-J."/>
            <person name="Ramirez L."/>
            <person name="Alfaro M."/>
            <person name="Sun H."/>
            <person name="Tritt A."/>
            <person name="Yoshinaga Y."/>
            <person name="Zwiers L.-H."/>
            <person name="Turgeon B."/>
            <person name="Goodwin S."/>
            <person name="Spatafora J."/>
            <person name="Crous P."/>
            <person name="Grigoriev I."/>
        </authorList>
    </citation>
    <scope>NUCLEOTIDE SEQUENCE</scope>
    <source>
        <strain evidence="14">CBS 260.36</strain>
    </source>
</reference>
<evidence type="ECO:0000256" key="9">
    <source>
        <dbReference type="ARBA" id="ARBA00023180"/>
    </source>
</evidence>
<dbReference type="FunFam" id="1.20.1560.10:FF:000066">
    <property type="entry name" value="ABC multidrug transporter (Eurofung)"/>
    <property type="match status" value="1"/>
</dbReference>
<dbReference type="Gene3D" id="3.40.50.300">
    <property type="entry name" value="P-loop containing nucleotide triphosphate hydrolases"/>
    <property type="match status" value="2"/>
</dbReference>
<dbReference type="CDD" id="cd03250">
    <property type="entry name" value="ABCC_MRP_domain1"/>
    <property type="match status" value="1"/>
</dbReference>
<evidence type="ECO:0000256" key="5">
    <source>
        <dbReference type="ARBA" id="ARBA00022741"/>
    </source>
</evidence>
<feature type="domain" description="ABC transmembrane type-1" evidence="13">
    <location>
        <begin position="282"/>
        <end position="556"/>
    </location>
</feature>
<dbReference type="InterPro" id="IPR011527">
    <property type="entry name" value="ABC1_TM_dom"/>
</dbReference>
<feature type="transmembrane region" description="Helical" evidence="11">
    <location>
        <begin position="74"/>
        <end position="97"/>
    </location>
</feature>
<keyword evidence="2" id="KW-0813">Transport</keyword>
<keyword evidence="6" id="KW-0067">ATP-binding</keyword>
<dbReference type="Proteomes" id="UP000799439">
    <property type="component" value="Unassembled WGS sequence"/>
</dbReference>
<keyword evidence="9" id="KW-0325">Glycoprotein</keyword>
<feature type="transmembrane region" description="Helical" evidence="11">
    <location>
        <begin position="1042"/>
        <end position="1062"/>
    </location>
</feature>
<dbReference type="InterPro" id="IPR050173">
    <property type="entry name" value="ABC_transporter_C-like"/>
</dbReference>
<dbReference type="CDD" id="cd03244">
    <property type="entry name" value="ABCC_MRP_domain2"/>
    <property type="match status" value="1"/>
</dbReference>
<dbReference type="GO" id="GO:0140359">
    <property type="term" value="F:ABC-type transporter activity"/>
    <property type="evidence" value="ECO:0007669"/>
    <property type="project" value="InterPro"/>
</dbReference>
<keyword evidence="4 11" id="KW-0812">Transmembrane</keyword>
<evidence type="ECO:0000259" key="12">
    <source>
        <dbReference type="PROSITE" id="PS50893"/>
    </source>
</evidence>
<feature type="transmembrane region" description="Helical" evidence="11">
    <location>
        <begin position="36"/>
        <end position="54"/>
    </location>
</feature>
<dbReference type="EMBL" id="ML996091">
    <property type="protein sequence ID" value="KAF2149252.1"/>
    <property type="molecule type" value="Genomic_DNA"/>
</dbReference>
<keyword evidence="7 11" id="KW-1133">Transmembrane helix</keyword>
<dbReference type="OrthoDB" id="6500128at2759"/>
<keyword evidence="5" id="KW-0547">Nucleotide-binding</keyword>
<dbReference type="InterPro" id="IPR003439">
    <property type="entry name" value="ABC_transporter-like_ATP-bd"/>
</dbReference>
<dbReference type="PROSITE" id="PS00211">
    <property type="entry name" value="ABC_TRANSPORTER_1"/>
    <property type="match status" value="2"/>
</dbReference>
<feature type="transmembrane region" description="Helical" evidence="11">
    <location>
        <begin position="943"/>
        <end position="967"/>
    </location>
</feature>
<dbReference type="InterPro" id="IPR027417">
    <property type="entry name" value="P-loop_NTPase"/>
</dbReference>
<evidence type="ECO:0000313" key="15">
    <source>
        <dbReference type="Proteomes" id="UP000799439"/>
    </source>
</evidence>
<evidence type="ECO:0000256" key="1">
    <source>
        <dbReference type="ARBA" id="ARBA00004651"/>
    </source>
</evidence>
<dbReference type="CDD" id="cd18579">
    <property type="entry name" value="ABC_6TM_ABCC_D1"/>
    <property type="match status" value="1"/>
</dbReference>
<feature type="transmembrane region" description="Helical" evidence="11">
    <location>
        <begin position="310"/>
        <end position="330"/>
    </location>
</feature>
<dbReference type="InterPro" id="IPR003593">
    <property type="entry name" value="AAA+_ATPase"/>
</dbReference>
<name>A0A9P4IWS0_9PEZI</name>
<dbReference type="InterPro" id="IPR044726">
    <property type="entry name" value="ABCC_6TM_D2"/>
</dbReference>
<keyword evidence="14" id="KW-0378">Hydrolase</keyword>